<feature type="transmembrane region" description="Helical" evidence="9">
    <location>
        <begin position="481"/>
        <end position="502"/>
    </location>
</feature>
<feature type="domain" description="Major facilitator superfamily (MFS) profile" evidence="10">
    <location>
        <begin position="60"/>
        <end position="506"/>
    </location>
</feature>
<keyword evidence="5 9" id="KW-0472">Membrane</keyword>
<feature type="transmembrane region" description="Helical" evidence="9">
    <location>
        <begin position="332"/>
        <end position="352"/>
    </location>
</feature>
<dbReference type="PANTHER" id="PTHR23502">
    <property type="entry name" value="MAJOR FACILITATOR SUPERFAMILY"/>
    <property type="match status" value="1"/>
</dbReference>
<comment type="function">
    <text evidence="7">MFS-type transporter; part of the gene cluster that mediates the biosynthesis of squalestatin S1 (SQS1, also known as zaragozic acid A), a heavily oxidized fungal polyketide that offers potent cholesterol lowering activity by targeting squalene synthase (SS).</text>
</comment>
<evidence type="ECO:0000259" key="10">
    <source>
        <dbReference type="PROSITE" id="PS50850"/>
    </source>
</evidence>
<accession>A0A6A5JVD0</accession>
<dbReference type="PANTHER" id="PTHR23502:SF51">
    <property type="entry name" value="QUINIDINE RESISTANCE PROTEIN 1-RELATED"/>
    <property type="match status" value="1"/>
</dbReference>
<feature type="transmembrane region" description="Helical" evidence="9">
    <location>
        <begin position="415"/>
        <end position="436"/>
    </location>
</feature>
<evidence type="ECO:0000256" key="9">
    <source>
        <dbReference type="SAM" id="Phobius"/>
    </source>
</evidence>
<dbReference type="GO" id="GO:0015137">
    <property type="term" value="F:citrate transmembrane transporter activity"/>
    <property type="evidence" value="ECO:0007669"/>
    <property type="project" value="UniProtKB-ARBA"/>
</dbReference>
<feature type="transmembrane region" description="Helical" evidence="9">
    <location>
        <begin position="299"/>
        <end position="320"/>
    </location>
</feature>
<evidence type="ECO:0000256" key="8">
    <source>
        <dbReference type="SAM" id="MobiDB-lite"/>
    </source>
</evidence>
<keyword evidence="12" id="KW-1185">Reference proteome</keyword>
<keyword evidence="2" id="KW-0813">Transport</keyword>
<dbReference type="InterPro" id="IPR036259">
    <property type="entry name" value="MFS_trans_sf"/>
</dbReference>
<evidence type="ECO:0000256" key="7">
    <source>
        <dbReference type="ARBA" id="ARBA00056296"/>
    </source>
</evidence>
<feature type="compositionally biased region" description="Basic and acidic residues" evidence="8">
    <location>
        <begin position="32"/>
        <end position="49"/>
    </location>
</feature>
<dbReference type="Proteomes" id="UP000800040">
    <property type="component" value="Unassembled WGS sequence"/>
</dbReference>
<evidence type="ECO:0000256" key="4">
    <source>
        <dbReference type="ARBA" id="ARBA00022989"/>
    </source>
</evidence>
<dbReference type="PROSITE" id="PS50850">
    <property type="entry name" value="MFS"/>
    <property type="match status" value="1"/>
</dbReference>
<feature type="region of interest" description="Disordered" evidence="8">
    <location>
        <begin position="1"/>
        <end position="49"/>
    </location>
</feature>
<dbReference type="GO" id="GO:0042908">
    <property type="term" value="P:xenobiotic transport"/>
    <property type="evidence" value="ECO:0007669"/>
    <property type="project" value="UniProtKB-ARBA"/>
</dbReference>
<name>A0A6A5JVD0_9PLEO</name>
<keyword evidence="4 9" id="KW-1133">Transmembrane helix</keyword>
<evidence type="ECO:0000313" key="12">
    <source>
        <dbReference type="Proteomes" id="UP000800040"/>
    </source>
</evidence>
<evidence type="ECO:0000256" key="6">
    <source>
        <dbReference type="ARBA" id="ARBA00023180"/>
    </source>
</evidence>
<dbReference type="InterPro" id="IPR020846">
    <property type="entry name" value="MFS_dom"/>
</dbReference>
<gene>
    <name evidence="11" type="ORF">BDW02DRAFT_584623</name>
</gene>
<dbReference type="GO" id="GO:0005886">
    <property type="term" value="C:plasma membrane"/>
    <property type="evidence" value="ECO:0007669"/>
    <property type="project" value="UniProtKB-ARBA"/>
</dbReference>
<evidence type="ECO:0000256" key="5">
    <source>
        <dbReference type="ARBA" id="ARBA00023136"/>
    </source>
</evidence>
<organism evidence="11 12">
    <name type="scientific">Decorospora gaudefroyi</name>
    <dbReference type="NCBI Taxonomy" id="184978"/>
    <lineage>
        <taxon>Eukaryota</taxon>
        <taxon>Fungi</taxon>
        <taxon>Dikarya</taxon>
        <taxon>Ascomycota</taxon>
        <taxon>Pezizomycotina</taxon>
        <taxon>Dothideomycetes</taxon>
        <taxon>Pleosporomycetidae</taxon>
        <taxon>Pleosporales</taxon>
        <taxon>Pleosporineae</taxon>
        <taxon>Pleosporaceae</taxon>
        <taxon>Decorospora</taxon>
    </lineage>
</organism>
<dbReference type="OrthoDB" id="2441642at2759"/>
<sequence>MNVDTTSPQAPLADVKSKQDGASNEATAKAESTTHDQNESSSIDERPVHSALSERQRSALLAVASFAAAISPASTTTYYPAITTLANDLNVSITQINLSVSVYQLPAYQIFQGLAPTVAAAFSDRFGRRPVYLISLSINMAANLGLALQNNYASLMVLRCLQSSSSGGTVALGQAVMDDLITSEERGRYMAYLTLGLVMGPALGPLIGGLLSQYLGWRAIFWFLMILGGFFFLMVLTFFRETNRSIVGDGWVPPQKWNRSLVQIFRKDKLVANPESLAEKRIGVNPLASIQILRNKENFIVCMYGALLFGGYASVISIFATQLEERYGYSQVQVGLCYLPFGVGSILSRWTAGKMIDWNFKREADKQGFKIVKNRQQDLSRYDIEKARLTVSFPMIFATCGFVVAYGWLMQYNTHVASVLVVVFLIANVFTGVLIANSALLNDLNPGNGAALGAAMNLTRCLMGAGGVAAVTPLINKIGIGYTATATAGVWVATLPALYLIYSKGYTWRKAALEASSQDRRENPDVASGSP</sequence>
<dbReference type="InterPro" id="IPR011701">
    <property type="entry name" value="MFS"/>
</dbReference>
<feature type="transmembrane region" description="Helical" evidence="9">
    <location>
        <begin position="457"/>
        <end position="475"/>
    </location>
</feature>
<dbReference type="FunFam" id="1.20.1250.20:FF:000172">
    <property type="entry name" value="MFS multidrug resistance transporter"/>
    <property type="match status" value="1"/>
</dbReference>
<dbReference type="EMBL" id="ML975597">
    <property type="protein sequence ID" value="KAF1828255.1"/>
    <property type="molecule type" value="Genomic_DNA"/>
</dbReference>
<comment type="subcellular location">
    <subcellularLocation>
        <location evidence="1">Membrane</location>
        <topology evidence="1">Multi-pass membrane protein</topology>
    </subcellularLocation>
</comment>
<reference evidence="11" key="1">
    <citation type="submission" date="2020-01" db="EMBL/GenBank/DDBJ databases">
        <authorList>
            <consortium name="DOE Joint Genome Institute"/>
            <person name="Haridas S."/>
            <person name="Albert R."/>
            <person name="Binder M."/>
            <person name="Bloem J."/>
            <person name="Labutti K."/>
            <person name="Salamov A."/>
            <person name="Andreopoulos B."/>
            <person name="Baker S.E."/>
            <person name="Barry K."/>
            <person name="Bills G."/>
            <person name="Bluhm B.H."/>
            <person name="Cannon C."/>
            <person name="Castanera R."/>
            <person name="Culley D.E."/>
            <person name="Daum C."/>
            <person name="Ezra D."/>
            <person name="Gonzalez J.B."/>
            <person name="Henrissat B."/>
            <person name="Kuo A."/>
            <person name="Liang C."/>
            <person name="Lipzen A."/>
            <person name="Lutzoni F."/>
            <person name="Magnuson J."/>
            <person name="Mondo S."/>
            <person name="Nolan M."/>
            <person name="Ohm R."/>
            <person name="Pangilinan J."/>
            <person name="Park H.-J."/>
            <person name="Ramirez L."/>
            <person name="Alfaro M."/>
            <person name="Sun H."/>
            <person name="Tritt A."/>
            <person name="Yoshinaga Y."/>
            <person name="Zwiers L.-H."/>
            <person name="Turgeon B.G."/>
            <person name="Goodwin S.B."/>
            <person name="Spatafora J.W."/>
            <person name="Crous P.W."/>
            <person name="Grigoriev I.V."/>
        </authorList>
    </citation>
    <scope>NUCLEOTIDE SEQUENCE</scope>
    <source>
        <strain evidence="11">P77</strain>
    </source>
</reference>
<dbReference type="GO" id="GO:0140115">
    <property type="term" value="P:export across plasma membrane"/>
    <property type="evidence" value="ECO:0007669"/>
    <property type="project" value="UniProtKB-ARBA"/>
</dbReference>
<feature type="transmembrane region" description="Helical" evidence="9">
    <location>
        <begin position="219"/>
        <end position="239"/>
    </location>
</feature>
<feature type="transmembrane region" description="Helical" evidence="9">
    <location>
        <begin position="189"/>
        <end position="207"/>
    </location>
</feature>
<dbReference type="InterPro" id="IPR005829">
    <property type="entry name" value="Sugar_transporter_CS"/>
</dbReference>
<keyword evidence="3 9" id="KW-0812">Transmembrane</keyword>
<feature type="transmembrane region" description="Helical" evidence="9">
    <location>
        <begin position="389"/>
        <end position="409"/>
    </location>
</feature>
<dbReference type="FunFam" id="1.20.1720.10:FF:000009">
    <property type="entry name" value="MFS multidrug transporter"/>
    <property type="match status" value="1"/>
</dbReference>
<evidence type="ECO:0000256" key="3">
    <source>
        <dbReference type="ARBA" id="ARBA00022692"/>
    </source>
</evidence>
<dbReference type="Gene3D" id="1.20.1250.20">
    <property type="entry name" value="MFS general substrate transporter like domains"/>
    <property type="match status" value="1"/>
</dbReference>
<dbReference type="AlphaFoldDB" id="A0A6A5JVD0"/>
<keyword evidence="6" id="KW-0325">Glycoprotein</keyword>
<evidence type="ECO:0000313" key="11">
    <source>
        <dbReference type="EMBL" id="KAF1828255.1"/>
    </source>
</evidence>
<evidence type="ECO:0000256" key="2">
    <source>
        <dbReference type="ARBA" id="ARBA00022448"/>
    </source>
</evidence>
<protein>
    <submittedName>
        <fullName evidence="11">MFS general substrate transporter</fullName>
    </submittedName>
</protein>
<dbReference type="PROSITE" id="PS00216">
    <property type="entry name" value="SUGAR_TRANSPORT_1"/>
    <property type="match status" value="1"/>
</dbReference>
<dbReference type="Pfam" id="PF07690">
    <property type="entry name" value="MFS_1"/>
    <property type="match status" value="1"/>
</dbReference>
<dbReference type="SUPFAM" id="SSF103473">
    <property type="entry name" value="MFS general substrate transporter"/>
    <property type="match status" value="1"/>
</dbReference>
<proteinExistence type="predicted"/>
<evidence type="ECO:0000256" key="1">
    <source>
        <dbReference type="ARBA" id="ARBA00004141"/>
    </source>
</evidence>